<protein>
    <recommendedName>
        <fullName evidence="2">MHC class I-like antigen recognition-like domain-containing protein</fullName>
    </recommendedName>
</protein>
<sequence length="94" mass="10893">MNTVLESAIEQFNLQLTTGSQQDINIYQGYSRCDLYPNGTIKSWLSHAFNGRDFLSLDIESRTYIASVYQAEKFKRQREQNPVLIGLTVSFYLF</sequence>
<gene>
    <name evidence="3" type="ORF">Baya_2480</name>
</gene>
<comment type="caution">
    <text evidence="3">The sequence shown here is derived from an EMBL/GenBank/DDBJ whole genome shotgun (WGS) entry which is preliminary data.</text>
</comment>
<evidence type="ECO:0000259" key="2">
    <source>
        <dbReference type="Pfam" id="PF00129"/>
    </source>
</evidence>
<dbReference type="InterPro" id="IPR037055">
    <property type="entry name" value="MHC_I-like_Ag-recog_sf"/>
</dbReference>
<dbReference type="OrthoDB" id="8936120at2759"/>
<dbReference type="InterPro" id="IPR011161">
    <property type="entry name" value="MHC_I-like_Ag-recog"/>
</dbReference>
<dbReference type="EMBL" id="VCAZ01000008">
    <property type="protein sequence ID" value="TSK28293.1"/>
    <property type="molecule type" value="Genomic_DNA"/>
</dbReference>
<organism evidence="3 4">
    <name type="scientific">Bagarius yarrelli</name>
    <name type="common">Goonch</name>
    <name type="synonym">Bagrus yarrelli</name>
    <dbReference type="NCBI Taxonomy" id="175774"/>
    <lineage>
        <taxon>Eukaryota</taxon>
        <taxon>Metazoa</taxon>
        <taxon>Chordata</taxon>
        <taxon>Craniata</taxon>
        <taxon>Vertebrata</taxon>
        <taxon>Euteleostomi</taxon>
        <taxon>Actinopterygii</taxon>
        <taxon>Neopterygii</taxon>
        <taxon>Teleostei</taxon>
        <taxon>Ostariophysi</taxon>
        <taxon>Siluriformes</taxon>
        <taxon>Sisoridae</taxon>
        <taxon>Sisorinae</taxon>
        <taxon>Bagarius</taxon>
    </lineage>
</organism>
<evidence type="ECO:0000313" key="4">
    <source>
        <dbReference type="Proteomes" id="UP000319801"/>
    </source>
</evidence>
<accession>A0A556TP47</accession>
<dbReference type="Pfam" id="PF00129">
    <property type="entry name" value="MHC_I"/>
    <property type="match status" value="1"/>
</dbReference>
<dbReference type="Gene3D" id="3.30.500.10">
    <property type="entry name" value="MHC class I-like antigen recognition-like"/>
    <property type="match status" value="1"/>
</dbReference>
<keyword evidence="4" id="KW-1185">Reference proteome</keyword>
<evidence type="ECO:0000313" key="3">
    <source>
        <dbReference type="EMBL" id="TSK28293.1"/>
    </source>
</evidence>
<evidence type="ECO:0000256" key="1">
    <source>
        <dbReference type="ARBA" id="ARBA00023180"/>
    </source>
</evidence>
<dbReference type="InterPro" id="IPR011162">
    <property type="entry name" value="MHC_I/II-like_Ag-recog"/>
</dbReference>
<proteinExistence type="predicted"/>
<feature type="domain" description="MHC class I-like antigen recognition-like" evidence="2">
    <location>
        <begin position="20"/>
        <end position="83"/>
    </location>
</feature>
<reference evidence="3 4" key="1">
    <citation type="journal article" date="2019" name="Genome Biol. Evol.">
        <title>Whole-Genome Sequencing of the Giant Devil Catfish, Bagarius yarrelli.</title>
        <authorList>
            <person name="Jiang W."/>
            <person name="Lv Y."/>
            <person name="Cheng L."/>
            <person name="Yang K."/>
            <person name="Chao B."/>
            <person name="Wang X."/>
            <person name="Li Y."/>
            <person name="Pan X."/>
            <person name="You X."/>
            <person name="Zhang Y."/>
            <person name="Yang J."/>
            <person name="Li J."/>
            <person name="Zhang X."/>
            <person name="Liu S."/>
            <person name="Sun C."/>
            <person name="Yang J."/>
            <person name="Shi Q."/>
        </authorList>
    </citation>
    <scope>NUCLEOTIDE SEQUENCE [LARGE SCALE GENOMIC DNA]</scope>
    <source>
        <strain evidence="3">JWS20170419001</strain>
        <tissue evidence="3">Muscle</tissue>
    </source>
</reference>
<dbReference type="AlphaFoldDB" id="A0A556TP47"/>
<dbReference type="SUPFAM" id="SSF54452">
    <property type="entry name" value="MHC antigen-recognition domain"/>
    <property type="match status" value="1"/>
</dbReference>
<name>A0A556TP47_BAGYA</name>
<dbReference type="Proteomes" id="UP000319801">
    <property type="component" value="Unassembled WGS sequence"/>
</dbReference>
<keyword evidence="1" id="KW-0325">Glycoprotein</keyword>